<name>A0ABT5L221_9ALTE</name>
<keyword evidence="1" id="KW-0560">Oxidoreductase</keyword>
<dbReference type="Pfam" id="PF08028">
    <property type="entry name" value="Acyl-CoA_dh_2"/>
    <property type="match status" value="1"/>
</dbReference>
<gene>
    <name evidence="3" type="ORF">OIK42_03945</name>
</gene>
<organism evidence="3 4">
    <name type="scientific">Alteromonas gilva</name>
    <dbReference type="NCBI Taxonomy" id="2987522"/>
    <lineage>
        <taxon>Bacteria</taxon>
        <taxon>Pseudomonadati</taxon>
        <taxon>Pseudomonadota</taxon>
        <taxon>Gammaproteobacteria</taxon>
        <taxon>Alteromonadales</taxon>
        <taxon>Alteromonadaceae</taxon>
        <taxon>Alteromonas/Salinimonas group</taxon>
        <taxon>Alteromonas</taxon>
    </lineage>
</organism>
<dbReference type="InterPro" id="IPR037069">
    <property type="entry name" value="AcylCoA_DH/ox_N_sf"/>
</dbReference>
<comment type="caution">
    <text evidence="3">The sequence shown here is derived from an EMBL/GenBank/DDBJ whole genome shotgun (WGS) entry which is preliminary data.</text>
</comment>
<keyword evidence="4" id="KW-1185">Reference proteome</keyword>
<evidence type="ECO:0000313" key="3">
    <source>
        <dbReference type="EMBL" id="MDC8829912.1"/>
    </source>
</evidence>
<proteinExistence type="predicted"/>
<dbReference type="Gene3D" id="2.40.110.10">
    <property type="entry name" value="Butyryl-CoA Dehydrogenase, subunit A, domain 2"/>
    <property type="match status" value="1"/>
</dbReference>
<accession>A0ABT5L221</accession>
<sequence>MKQPIMNLNKVPAIPEHQAFSDATLTWIARQNLWNLWVPEAFGGVESALQEGLSILQSLARTDGSLGWTVTLCAGANFFVGNLQPDFARQLFNGQPVIMGGSGGVFGTANRLTQGYNLNGHWRYATGAPYLTHFTLNAALTENGEPLTNPDGTEVVKSFVLPANQVTVTEDWQTMGLKATATHSFDVSDVQVDDGQSFTYDKVYLPQPLYKLDFAVFADLTLWVNYIGMAEHLYSETQGCQQSDVRTQLHAAITSANKEVSRLASECEQLAGNHATFDDIVVKAVHNSACASVAELTRAVVGVYPYLGISAASQGNVVNQIFRDYFTATQHHIFHR</sequence>
<dbReference type="Gene3D" id="1.10.540.10">
    <property type="entry name" value="Acyl-CoA dehydrogenase/oxidase, N-terminal domain"/>
    <property type="match status" value="1"/>
</dbReference>
<dbReference type="InterPro" id="IPR009100">
    <property type="entry name" value="AcylCoA_DH/oxidase_NM_dom_sf"/>
</dbReference>
<dbReference type="Gene3D" id="1.20.140.10">
    <property type="entry name" value="Butyryl-CoA Dehydrogenase, subunit A, domain 3"/>
    <property type="match status" value="1"/>
</dbReference>
<reference evidence="3 4" key="1">
    <citation type="submission" date="2022-10" db="EMBL/GenBank/DDBJ databases">
        <title>Alteromonas sp. chi3 Genome sequencing.</title>
        <authorList>
            <person name="Park S."/>
        </authorList>
    </citation>
    <scope>NUCLEOTIDE SEQUENCE [LARGE SCALE GENOMIC DNA]</scope>
    <source>
        <strain evidence="4">chi3</strain>
    </source>
</reference>
<dbReference type="InterPro" id="IPR013107">
    <property type="entry name" value="Acyl-CoA_DH_C"/>
</dbReference>
<evidence type="ECO:0000256" key="1">
    <source>
        <dbReference type="ARBA" id="ARBA00023002"/>
    </source>
</evidence>
<evidence type="ECO:0000259" key="2">
    <source>
        <dbReference type="Pfam" id="PF08028"/>
    </source>
</evidence>
<dbReference type="RefSeq" id="WP_273638484.1">
    <property type="nucleotide sequence ID" value="NZ_JAQQXP010000001.1"/>
</dbReference>
<dbReference type="SUPFAM" id="SSF56645">
    <property type="entry name" value="Acyl-CoA dehydrogenase NM domain-like"/>
    <property type="match status" value="1"/>
</dbReference>
<dbReference type="Proteomes" id="UP001218788">
    <property type="component" value="Unassembled WGS sequence"/>
</dbReference>
<feature type="domain" description="Acyl-CoA dehydrogenase C-terminal" evidence="2">
    <location>
        <begin position="249"/>
        <end position="334"/>
    </location>
</feature>
<evidence type="ECO:0000313" key="4">
    <source>
        <dbReference type="Proteomes" id="UP001218788"/>
    </source>
</evidence>
<dbReference type="EMBL" id="JAQQXP010000001">
    <property type="protein sequence ID" value="MDC8829912.1"/>
    <property type="molecule type" value="Genomic_DNA"/>
</dbReference>
<dbReference type="InterPro" id="IPR046373">
    <property type="entry name" value="Acyl-CoA_Oxase/DH_mid-dom_sf"/>
</dbReference>
<protein>
    <recommendedName>
        <fullName evidence="2">Acyl-CoA dehydrogenase C-terminal domain-containing protein</fullName>
    </recommendedName>
</protein>